<accession>A0ABU8UTI0</accession>
<name>A0ABU8UTI0_9ACTN</name>
<feature type="transmembrane region" description="Helical" evidence="1">
    <location>
        <begin position="6"/>
        <end position="26"/>
    </location>
</feature>
<sequence>MITYTGGLALAVTFVMAGLTVVTRHWPARSYGLHRRPRRDPLTLDTLIGPESAYTSYATLTDVQPLGPIRQGFGWCEPCGDTTAGSINRDGFLCGRCFTPAGGERR</sequence>
<dbReference type="EMBL" id="JBBKAK010000001">
    <property type="protein sequence ID" value="MEJ8671917.1"/>
    <property type="molecule type" value="Genomic_DNA"/>
</dbReference>
<proteinExistence type="predicted"/>
<evidence type="ECO:0000256" key="1">
    <source>
        <dbReference type="SAM" id="Phobius"/>
    </source>
</evidence>
<keyword evidence="3" id="KW-1185">Reference proteome</keyword>
<keyword evidence="1" id="KW-1133">Transmembrane helix</keyword>
<organism evidence="2 3">
    <name type="scientific">Streptomyces machairae</name>
    <dbReference type="NCBI Taxonomy" id="3134109"/>
    <lineage>
        <taxon>Bacteria</taxon>
        <taxon>Bacillati</taxon>
        <taxon>Actinomycetota</taxon>
        <taxon>Actinomycetes</taxon>
        <taxon>Kitasatosporales</taxon>
        <taxon>Streptomycetaceae</taxon>
        <taxon>Streptomyces</taxon>
    </lineage>
</organism>
<comment type="caution">
    <text evidence="2">The sequence shown here is derived from an EMBL/GenBank/DDBJ whole genome shotgun (WGS) entry which is preliminary data.</text>
</comment>
<keyword evidence="1" id="KW-0472">Membrane</keyword>
<evidence type="ECO:0000313" key="3">
    <source>
        <dbReference type="Proteomes" id="UP001376459"/>
    </source>
</evidence>
<reference evidence="2 3" key="1">
    <citation type="submission" date="2024-03" db="EMBL/GenBank/DDBJ databases">
        <title>Novel Streptomyces species of biotechnological and ecological value are a feature of Machair soil.</title>
        <authorList>
            <person name="Prole J.R."/>
            <person name="Goodfellow M."/>
            <person name="Allenby N."/>
            <person name="Ward A.C."/>
        </authorList>
    </citation>
    <scope>NUCLEOTIDE SEQUENCE [LARGE SCALE GENOMIC DNA]</scope>
    <source>
        <strain evidence="2 3">MS1.AVA.1</strain>
    </source>
</reference>
<gene>
    <name evidence="2" type="ORF">WKI71_36805</name>
</gene>
<evidence type="ECO:0008006" key="4">
    <source>
        <dbReference type="Google" id="ProtNLM"/>
    </source>
</evidence>
<protein>
    <recommendedName>
        <fullName evidence="4">GATA-type domain-containing protein</fullName>
    </recommendedName>
</protein>
<evidence type="ECO:0000313" key="2">
    <source>
        <dbReference type="EMBL" id="MEJ8671917.1"/>
    </source>
</evidence>
<keyword evidence="1" id="KW-0812">Transmembrane</keyword>
<dbReference type="Proteomes" id="UP001376459">
    <property type="component" value="Unassembled WGS sequence"/>
</dbReference>